<gene>
    <name evidence="2" type="ORF">HALLA_12790</name>
</gene>
<sequence>MESERGRKMKDISHKPPDGHPVTDVWKRGRSE</sequence>
<feature type="region of interest" description="Disordered" evidence="1">
    <location>
        <begin position="1"/>
        <end position="32"/>
    </location>
</feature>
<dbReference type="KEGG" id="hlr:HALLA_12790"/>
<dbReference type="Pfam" id="PF25951">
    <property type="entry name" value="DUF7989"/>
    <property type="match status" value="1"/>
</dbReference>
<organism evidence="2 3">
    <name type="scientific">Halostagnicola larsenii XH-48</name>
    <dbReference type="NCBI Taxonomy" id="797299"/>
    <lineage>
        <taxon>Archaea</taxon>
        <taxon>Methanobacteriati</taxon>
        <taxon>Methanobacteriota</taxon>
        <taxon>Stenosarchaea group</taxon>
        <taxon>Halobacteria</taxon>
        <taxon>Halobacteriales</taxon>
        <taxon>Natrialbaceae</taxon>
        <taxon>Halostagnicola</taxon>
    </lineage>
</organism>
<dbReference type="AlphaFoldDB" id="W0JUJ6"/>
<keyword evidence="3" id="KW-1185">Reference proteome</keyword>
<dbReference type="InterPro" id="IPR058742">
    <property type="entry name" value="DUF7989"/>
</dbReference>
<evidence type="ECO:0000313" key="3">
    <source>
        <dbReference type="Proteomes" id="UP000019024"/>
    </source>
</evidence>
<evidence type="ECO:0000256" key="1">
    <source>
        <dbReference type="SAM" id="MobiDB-lite"/>
    </source>
</evidence>
<dbReference type="EMBL" id="CP007055">
    <property type="protein sequence ID" value="AHG01002.1"/>
    <property type="molecule type" value="Genomic_DNA"/>
</dbReference>
<dbReference type="HOGENOM" id="CLU_220396_0_0_2"/>
<reference evidence="2 3" key="1">
    <citation type="submission" date="2014-01" db="EMBL/GenBank/DDBJ databases">
        <authorList>
            <consortium name="DOE Joint Genome Institute"/>
            <person name="Anderson I."/>
            <person name="Huntemann M."/>
            <person name="Han J."/>
            <person name="Chen A."/>
            <person name="Kyrpides N."/>
            <person name="Mavromatis K."/>
            <person name="Markowitz V."/>
            <person name="Palaniappan K."/>
            <person name="Ivanova N."/>
            <person name="Schaumberg A."/>
            <person name="Pati A."/>
            <person name="Liolios K."/>
            <person name="Nordberg H.P."/>
            <person name="Cantor M.N."/>
            <person name="Hua S.X."/>
            <person name="Woyke T."/>
        </authorList>
    </citation>
    <scope>NUCLEOTIDE SEQUENCE [LARGE SCALE GENOMIC DNA]</scope>
    <source>
        <strain evidence="2 3">XH-48</strain>
    </source>
</reference>
<proteinExistence type="predicted"/>
<feature type="compositionally biased region" description="Basic and acidic residues" evidence="1">
    <location>
        <begin position="1"/>
        <end position="18"/>
    </location>
</feature>
<accession>W0JUJ6</accession>
<dbReference type="STRING" id="797299.HALLA_12790"/>
<evidence type="ECO:0000313" key="2">
    <source>
        <dbReference type="EMBL" id="AHG01002.1"/>
    </source>
</evidence>
<protein>
    <submittedName>
        <fullName evidence="2">Uncharacterized protein</fullName>
    </submittedName>
</protein>
<name>W0JUJ6_9EURY</name>
<dbReference type="Proteomes" id="UP000019024">
    <property type="component" value="Chromosome"/>
</dbReference>